<keyword evidence="1" id="KW-0812">Transmembrane</keyword>
<keyword evidence="1" id="KW-0472">Membrane</keyword>
<gene>
    <name evidence="4" type="ORF">Mal52_62210</name>
</gene>
<evidence type="ECO:0000259" key="3">
    <source>
        <dbReference type="Pfam" id="PF13559"/>
    </source>
</evidence>
<feature type="transmembrane region" description="Helical" evidence="1">
    <location>
        <begin position="98"/>
        <end position="119"/>
    </location>
</feature>
<keyword evidence="1" id="KW-1133">Transmembrane helix</keyword>
<dbReference type="EMBL" id="CP036276">
    <property type="protein sequence ID" value="QDU47686.1"/>
    <property type="molecule type" value="Genomic_DNA"/>
</dbReference>
<dbReference type="InterPro" id="IPR025403">
    <property type="entry name" value="TgpA-like_C"/>
</dbReference>
<feature type="chain" id="PRO_5021896368" description="Protein-glutamine gamma-glutamyltransferase-like C-terminal domain-containing protein" evidence="2">
    <location>
        <begin position="28"/>
        <end position="248"/>
    </location>
</feature>
<evidence type="ECO:0000256" key="2">
    <source>
        <dbReference type="SAM" id="SignalP"/>
    </source>
</evidence>
<dbReference type="KEGG" id="sdyn:Mal52_62210"/>
<dbReference type="Pfam" id="PF13559">
    <property type="entry name" value="DUF4129"/>
    <property type="match status" value="1"/>
</dbReference>
<dbReference type="RefSeq" id="WP_145380468.1">
    <property type="nucleotide sequence ID" value="NZ_CP036276.1"/>
</dbReference>
<feature type="domain" description="Protein-glutamine gamma-glutamyltransferase-like C-terminal" evidence="3">
    <location>
        <begin position="183"/>
        <end position="238"/>
    </location>
</feature>
<keyword evidence="5" id="KW-1185">Reference proteome</keyword>
<dbReference type="AlphaFoldDB" id="A0A517ZYY9"/>
<dbReference type="Proteomes" id="UP000319383">
    <property type="component" value="Chromosome"/>
</dbReference>
<evidence type="ECO:0000256" key="1">
    <source>
        <dbReference type="SAM" id="Phobius"/>
    </source>
</evidence>
<feature type="signal peptide" evidence="2">
    <location>
        <begin position="1"/>
        <end position="27"/>
    </location>
</feature>
<evidence type="ECO:0000313" key="5">
    <source>
        <dbReference type="Proteomes" id="UP000319383"/>
    </source>
</evidence>
<keyword evidence="2" id="KW-0732">Signal</keyword>
<evidence type="ECO:0000313" key="4">
    <source>
        <dbReference type="EMBL" id="QDU47686.1"/>
    </source>
</evidence>
<reference evidence="4 5" key="1">
    <citation type="submission" date="2019-02" db="EMBL/GenBank/DDBJ databases">
        <title>Deep-cultivation of Planctomycetes and their phenomic and genomic characterization uncovers novel biology.</title>
        <authorList>
            <person name="Wiegand S."/>
            <person name="Jogler M."/>
            <person name="Boedeker C."/>
            <person name="Pinto D."/>
            <person name="Vollmers J."/>
            <person name="Rivas-Marin E."/>
            <person name="Kohn T."/>
            <person name="Peeters S.H."/>
            <person name="Heuer A."/>
            <person name="Rast P."/>
            <person name="Oberbeckmann S."/>
            <person name="Bunk B."/>
            <person name="Jeske O."/>
            <person name="Meyerdierks A."/>
            <person name="Storesund J.E."/>
            <person name="Kallscheuer N."/>
            <person name="Luecker S."/>
            <person name="Lage O.M."/>
            <person name="Pohl T."/>
            <person name="Merkel B.J."/>
            <person name="Hornburger P."/>
            <person name="Mueller R.-W."/>
            <person name="Bruemmer F."/>
            <person name="Labrenz M."/>
            <person name="Spormann A.M."/>
            <person name="Op den Camp H."/>
            <person name="Overmann J."/>
            <person name="Amann R."/>
            <person name="Jetten M.S.M."/>
            <person name="Mascher T."/>
            <person name="Medema M.H."/>
            <person name="Devos D.P."/>
            <person name="Kaster A.-K."/>
            <person name="Ovreas L."/>
            <person name="Rohde M."/>
            <person name="Galperin M.Y."/>
            <person name="Jogler C."/>
        </authorList>
    </citation>
    <scope>NUCLEOTIDE SEQUENCE [LARGE SCALE GENOMIC DNA]</scope>
    <source>
        <strain evidence="4 5">Mal52</strain>
    </source>
</reference>
<name>A0A517ZYY9_9PLAN</name>
<protein>
    <recommendedName>
        <fullName evidence="3">Protein-glutamine gamma-glutamyltransferase-like C-terminal domain-containing protein</fullName>
    </recommendedName>
</protein>
<sequence length="248" mass="27632" precursor="true">MIALTNRALAGVCWLILIATAATPLNAQEGPPPPTFEDPNVVRDEIEDIFSTPEFRRLKYDRSDAEITDSEYKPAELPDWVKKTAEAIGSVLGPTLSYLFWIVVAVICGLIVYVVYAGITAMKRRPKKESWLPDEFEEGDAALSPAELSADVYLNRAAELAAAGNTREAIAQLLLGAMSYIEREGLIRFRRGLTCRDYLRAVRSRKELYAALGQIVGIYEPICFGRRDVLPEHYETSLDNYLGAFHAT</sequence>
<accession>A0A517ZYY9</accession>
<proteinExistence type="predicted"/>
<organism evidence="4 5">
    <name type="scientific">Symmachiella dynata</name>
    <dbReference type="NCBI Taxonomy" id="2527995"/>
    <lineage>
        <taxon>Bacteria</taxon>
        <taxon>Pseudomonadati</taxon>
        <taxon>Planctomycetota</taxon>
        <taxon>Planctomycetia</taxon>
        <taxon>Planctomycetales</taxon>
        <taxon>Planctomycetaceae</taxon>
        <taxon>Symmachiella</taxon>
    </lineage>
</organism>